<dbReference type="Pfam" id="PF14255">
    <property type="entry name" value="Zn_ribbon_21"/>
    <property type="match status" value="1"/>
</dbReference>
<gene>
    <name evidence="2" type="ORF">BCT99_23340</name>
    <name evidence="1" type="ORF">BCV38_07860</name>
    <name evidence="3" type="ORF">FCV91_08140</name>
</gene>
<proteinExistence type="predicted"/>
<dbReference type="Proteomes" id="UP000305840">
    <property type="component" value="Unassembled WGS sequence"/>
</dbReference>
<accession>A0A0L1LA14</accession>
<evidence type="ECO:0000313" key="5">
    <source>
        <dbReference type="Proteomes" id="UP000305840"/>
    </source>
</evidence>
<dbReference type="OrthoDB" id="9814566at2"/>
<protein>
    <submittedName>
        <fullName evidence="3">CPXCG motif-containing cysteine-rich protein</fullName>
    </submittedName>
    <submittedName>
        <fullName evidence="2">Molybdopterin-guanine dinucleotide biosynthesis protein A</fullName>
    </submittedName>
</protein>
<evidence type="ECO:0000313" key="4">
    <source>
        <dbReference type="Proteomes" id="UP000239763"/>
    </source>
</evidence>
<evidence type="ECO:0000313" key="2">
    <source>
        <dbReference type="EMBL" id="PMK45389.1"/>
    </source>
</evidence>
<reference evidence="2 4" key="3">
    <citation type="journal article" date="2018" name="Nature">
        <title>A major lineage of non-tailed dsDNA viruses as unrecognized killers of marine bacteria.</title>
        <authorList>
            <person name="Kauffman K.M."/>
            <person name="Hussain F.A."/>
            <person name="Yang J."/>
            <person name="Arevalo P."/>
            <person name="Brown J.M."/>
            <person name="Chang W.K."/>
            <person name="VanInsberghe D."/>
            <person name="Elsherbini J."/>
            <person name="Sharma R.S."/>
            <person name="Cutler M.B."/>
            <person name="Kelly L."/>
            <person name="Polz M.F."/>
        </authorList>
    </citation>
    <scope>NUCLEOTIDE SEQUENCE</scope>
    <source>
        <strain evidence="2">10N.261.52.F7</strain>
        <strain evidence="1 4">10N.286.55.E1</strain>
    </source>
</reference>
<evidence type="ECO:0000313" key="1">
    <source>
        <dbReference type="EMBL" id="PME26955.1"/>
    </source>
</evidence>
<dbReference type="EMBL" id="MCXM01000019">
    <property type="protein sequence ID" value="PMK45389.1"/>
    <property type="molecule type" value="Genomic_DNA"/>
</dbReference>
<dbReference type="RefSeq" id="WP_004733789.1">
    <property type="nucleotide sequence ID" value="NZ_AP025499.1"/>
</dbReference>
<comment type="caution">
    <text evidence="2">The sequence shown here is derived from an EMBL/GenBank/DDBJ whole genome shotgun (WGS) entry which is preliminary data.</text>
</comment>
<sequence>MHKYTEKHVSCPHCGHAISITLDASNGSQDFYDDCPACCNAIHLDMQVDEVRDRINLSIDADDEQVF</sequence>
<keyword evidence="4" id="KW-1185">Reference proteome</keyword>
<dbReference type="InterPro" id="IPR025990">
    <property type="entry name" value="zinc_ribbon_bacterial"/>
</dbReference>
<dbReference type="GeneID" id="89593528"/>
<evidence type="ECO:0000313" key="3">
    <source>
        <dbReference type="EMBL" id="TKG10406.1"/>
    </source>
</evidence>
<name>A0A0L1LA14_9VIBR</name>
<reference evidence="2" key="2">
    <citation type="submission" date="2016-07" db="EMBL/GenBank/DDBJ databases">
        <authorList>
            <person name="Kauffman K."/>
            <person name="Arevalo P."/>
            <person name="Polz M.F."/>
        </authorList>
    </citation>
    <scope>NUCLEOTIDE SEQUENCE</scope>
    <source>
        <strain evidence="2">10N.261.52.F7</strain>
        <strain evidence="1">10N.286.55.E1</strain>
    </source>
</reference>
<dbReference type="EMBL" id="SYVO01000022">
    <property type="protein sequence ID" value="TKG10406.1"/>
    <property type="molecule type" value="Genomic_DNA"/>
</dbReference>
<dbReference type="AlphaFoldDB" id="A0A0L1LA14"/>
<organism evidence="2">
    <name type="scientific">Vibrio lentus</name>
    <dbReference type="NCBI Taxonomy" id="136468"/>
    <lineage>
        <taxon>Bacteria</taxon>
        <taxon>Pseudomonadati</taxon>
        <taxon>Pseudomonadota</taxon>
        <taxon>Gammaproteobacteria</taxon>
        <taxon>Vibrionales</taxon>
        <taxon>Vibrionaceae</taxon>
        <taxon>Vibrio</taxon>
    </lineage>
</organism>
<reference evidence="3 5" key="4">
    <citation type="submission" date="2019-04" db="EMBL/GenBank/DDBJ databases">
        <title>A reverse ecology approach based on a biological definition of microbial populations.</title>
        <authorList>
            <person name="Arevalo P."/>
            <person name="Vaninsberghe D."/>
            <person name="Elsherbini J."/>
            <person name="Gore J."/>
            <person name="Polz M."/>
        </authorList>
    </citation>
    <scope>NUCLEOTIDE SEQUENCE [LARGE SCALE GENOMIC DNA]</scope>
    <source>
        <strain evidence="3 5">10N.222.48.A1</strain>
    </source>
</reference>
<dbReference type="PIRSF" id="PIRSF037225">
    <property type="entry name" value="UCP037225"/>
    <property type="match status" value="1"/>
</dbReference>
<dbReference type="EMBL" id="MCSB01000024">
    <property type="protein sequence ID" value="PME26955.1"/>
    <property type="molecule type" value="Genomic_DNA"/>
</dbReference>
<reference key="1">
    <citation type="submission" date="2016-07" db="EMBL/GenBank/DDBJ databases">
        <title>Nontailed viruses are major unrecognized killers of bacteria in the ocean.</title>
        <authorList>
            <person name="Kauffman K."/>
            <person name="Hussain F."/>
            <person name="Yang J."/>
            <person name="Arevalo P."/>
            <person name="Brown J."/>
            <person name="Cutler M."/>
            <person name="Kelly L."/>
            <person name="Polz M.F."/>
        </authorList>
    </citation>
    <scope>NUCLEOTIDE SEQUENCE [LARGE SCALE GENOMIC DNA]</scope>
    <source>
        <strain>10N.261.52.F7</strain>
    </source>
</reference>
<dbReference type="InterPro" id="IPR017143">
    <property type="entry name" value="UCP037225"/>
</dbReference>
<dbReference type="Proteomes" id="UP000239763">
    <property type="component" value="Unassembled WGS sequence"/>
</dbReference>